<name>A0ABD3FP78_9STRA</name>
<reference evidence="3 4" key="1">
    <citation type="submission" date="2024-09" db="EMBL/GenBank/DDBJ databases">
        <title>Genome sequencing and assembly of Phytophthora oleae, isolate VK10A, causative agent of rot of olive drupes.</title>
        <authorList>
            <person name="Conti Taguali S."/>
            <person name="Riolo M."/>
            <person name="La Spada F."/>
            <person name="Cacciola S.O."/>
            <person name="Dionisio G."/>
        </authorList>
    </citation>
    <scope>NUCLEOTIDE SEQUENCE [LARGE SCALE GENOMIC DNA]</scope>
    <source>
        <strain evidence="3 4">VK10A</strain>
    </source>
</reference>
<comment type="caution">
    <text evidence="3">The sequence shown here is derived from an EMBL/GenBank/DDBJ whole genome shotgun (WGS) entry which is preliminary data.</text>
</comment>
<evidence type="ECO:0000313" key="4">
    <source>
        <dbReference type="Proteomes" id="UP001632037"/>
    </source>
</evidence>
<dbReference type="AlphaFoldDB" id="A0ABD3FP78"/>
<dbReference type="Proteomes" id="UP001632037">
    <property type="component" value="Unassembled WGS sequence"/>
</dbReference>
<sequence length="269" mass="29026">MKALVATWIAVVALYWAAGVYADFNECLGLEMATLLTTAACMELFSTCQLGVNSLNQKLGIAAADTFKPVSIISASESKTVTEDSTKIAMLVQLAPLADCLSISPVAEEGSCKFDMTKVEFYSILLTHEVGTSWKLEGYKRHALSDDERAQIVEEYNSGQFYGSKLAIGIFDAPNLPFESDSKETAPRTPIAVAAASISALFCLAMVLHQRRRNQNGYAPIYLTKGGHVQGKKAPTAKEAPEERSLRPADAAGTGGQTFKQEANERFAV</sequence>
<evidence type="ECO:0000256" key="2">
    <source>
        <dbReference type="SAM" id="SignalP"/>
    </source>
</evidence>
<organism evidence="3 4">
    <name type="scientific">Phytophthora oleae</name>
    <dbReference type="NCBI Taxonomy" id="2107226"/>
    <lineage>
        <taxon>Eukaryota</taxon>
        <taxon>Sar</taxon>
        <taxon>Stramenopiles</taxon>
        <taxon>Oomycota</taxon>
        <taxon>Peronosporomycetes</taxon>
        <taxon>Peronosporales</taxon>
        <taxon>Peronosporaceae</taxon>
        <taxon>Phytophthora</taxon>
    </lineage>
</organism>
<keyword evidence="2" id="KW-0732">Signal</keyword>
<evidence type="ECO:0000313" key="3">
    <source>
        <dbReference type="EMBL" id="KAL3668116.1"/>
    </source>
</evidence>
<feature type="region of interest" description="Disordered" evidence="1">
    <location>
        <begin position="228"/>
        <end position="269"/>
    </location>
</feature>
<feature type="chain" id="PRO_5044812657" evidence="2">
    <location>
        <begin position="23"/>
        <end position="269"/>
    </location>
</feature>
<protein>
    <submittedName>
        <fullName evidence="3">Uncharacterized protein</fullName>
    </submittedName>
</protein>
<proteinExistence type="predicted"/>
<evidence type="ECO:0000256" key="1">
    <source>
        <dbReference type="SAM" id="MobiDB-lite"/>
    </source>
</evidence>
<dbReference type="EMBL" id="JBIMZQ010000012">
    <property type="protein sequence ID" value="KAL3668116.1"/>
    <property type="molecule type" value="Genomic_DNA"/>
</dbReference>
<accession>A0ABD3FP78</accession>
<feature type="signal peptide" evidence="2">
    <location>
        <begin position="1"/>
        <end position="22"/>
    </location>
</feature>
<keyword evidence="4" id="KW-1185">Reference proteome</keyword>
<gene>
    <name evidence="3" type="ORF">V7S43_006979</name>
</gene>